<evidence type="ECO:0000313" key="5">
    <source>
        <dbReference type="EMBL" id="AXI03280.1"/>
    </source>
</evidence>
<dbReference type="KEGG" id="mbah:HYN46_10780"/>
<dbReference type="EMBL" id="CP031222">
    <property type="protein sequence ID" value="AXI03280.1"/>
    <property type="molecule type" value="Genomic_DNA"/>
</dbReference>
<sequence length="599" mass="69700">MLTKSYAISFYVSILLCCLPQAHATEPVASIQKLQQEARDRHLADAPIWQKLILFRQHAEITSPNFYFSDLAAAHLKQITPQQELEATIEALHDDPKLICQYPARYYWLSHQLRGMPSTALDSCKNLPNPEQDIRLLLVSGYLKNPVSTFGHVLITIGGQDERQNLLDSAYNYGAQIPNHESSMNYIVKGLFGFYHARFANSQYFKQDVVYAKTEQRDIWAYTLNLTAEQKALLIYHLAEIQSHSIDYYFIKQNCAYRSGELLELIADIQITNRITPWYAPEYIFDQIEEYRHLHPDFIKSVEYLPSDQNKLYFTFSKMPKRYQDEINNYIKTGELHHIEQFDIPDQEKILEFLIAYLNLKQIEKNKKEYDTQKKQLVRMRIQLPIGEDEQEMIPSRASPALGEKPSKLALGLGGDQGYLNFIVFNKDMLSANSNLHDEFKILDFSWRYQQQELKLQTADFIHILKIEDLSQKLAGEKKLSWELAVGAKPDIYTGELHRPYTRGSLGVGYDFAPHWVGYSLLGAELNDSPDKLDAVSETAVVYQQEPFAVKLSQTFQQRRDHALAHETRFELRYRVAKNMDFKLQLSNRDNNLAYQYYW</sequence>
<dbReference type="InterPro" id="IPR057162">
    <property type="entry name" value="DUF7840"/>
</dbReference>
<evidence type="ECO:0000259" key="3">
    <source>
        <dbReference type="Pfam" id="PF25222"/>
    </source>
</evidence>
<evidence type="ECO:0000259" key="2">
    <source>
        <dbReference type="Pfam" id="PF13387"/>
    </source>
</evidence>
<feature type="domain" description="Lnb N-terminal periplasmic" evidence="2">
    <location>
        <begin position="133"/>
        <end position="272"/>
    </location>
</feature>
<accession>A0A345P7M1</accession>
<feature type="domain" description="DUF7840" evidence="3">
    <location>
        <begin position="441"/>
        <end position="591"/>
    </location>
</feature>
<dbReference type="Proteomes" id="UP000253940">
    <property type="component" value="Chromosome"/>
</dbReference>
<dbReference type="InterPro" id="IPR057165">
    <property type="entry name" value="DUF7843"/>
</dbReference>
<name>A0A345P7M1_9GAMM</name>
<feature type="signal peptide" evidence="1">
    <location>
        <begin position="1"/>
        <end position="24"/>
    </location>
</feature>
<keyword evidence="1" id="KW-0732">Signal</keyword>
<protein>
    <submittedName>
        <fullName evidence="5">DUF4105 domain-containing protein</fullName>
    </submittedName>
</protein>
<organism evidence="5 6">
    <name type="scientific">Aquirhabdus parva</name>
    <dbReference type="NCBI Taxonomy" id="2283318"/>
    <lineage>
        <taxon>Bacteria</taxon>
        <taxon>Pseudomonadati</taxon>
        <taxon>Pseudomonadota</taxon>
        <taxon>Gammaproteobacteria</taxon>
        <taxon>Moraxellales</taxon>
        <taxon>Moraxellaceae</taxon>
        <taxon>Aquirhabdus</taxon>
    </lineage>
</organism>
<proteinExistence type="predicted"/>
<evidence type="ECO:0000259" key="4">
    <source>
        <dbReference type="Pfam" id="PF25225"/>
    </source>
</evidence>
<feature type="domain" description="DUF7843" evidence="4">
    <location>
        <begin position="42"/>
        <end position="112"/>
    </location>
</feature>
<evidence type="ECO:0000256" key="1">
    <source>
        <dbReference type="SAM" id="SignalP"/>
    </source>
</evidence>
<dbReference type="AlphaFoldDB" id="A0A345P7M1"/>
<dbReference type="InterPro" id="IPR025178">
    <property type="entry name" value="Lnb_N"/>
</dbReference>
<dbReference type="Pfam" id="PF13387">
    <property type="entry name" value="Lnb_N"/>
    <property type="match status" value="1"/>
</dbReference>
<dbReference type="Pfam" id="PF25222">
    <property type="entry name" value="DUF7840"/>
    <property type="match status" value="1"/>
</dbReference>
<evidence type="ECO:0000313" key="6">
    <source>
        <dbReference type="Proteomes" id="UP000253940"/>
    </source>
</evidence>
<dbReference type="RefSeq" id="WP_114899389.1">
    <property type="nucleotide sequence ID" value="NZ_CP031222.1"/>
</dbReference>
<dbReference type="Pfam" id="PF25225">
    <property type="entry name" value="DUF7843"/>
    <property type="match status" value="1"/>
</dbReference>
<reference evidence="5 6" key="1">
    <citation type="submission" date="2018-07" db="EMBL/GenBank/DDBJ databases">
        <title>Genome sequencing of Moraxellaceae gen. HYN0046.</title>
        <authorList>
            <person name="Kim M."/>
            <person name="Yi H."/>
        </authorList>
    </citation>
    <scope>NUCLEOTIDE SEQUENCE [LARGE SCALE GENOMIC DNA]</scope>
    <source>
        <strain evidence="5 6">HYN0046</strain>
    </source>
</reference>
<feature type="chain" id="PRO_5016700802" evidence="1">
    <location>
        <begin position="25"/>
        <end position="599"/>
    </location>
</feature>
<keyword evidence="6" id="KW-1185">Reference proteome</keyword>
<gene>
    <name evidence="5" type="ORF">HYN46_10780</name>
</gene>
<dbReference type="OrthoDB" id="9759948at2"/>